<proteinExistence type="predicted"/>
<dbReference type="RefSeq" id="WP_191176563.1">
    <property type="nucleotide sequence ID" value="NZ_JACWMW010000003.1"/>
</dbReference>
<reference evidence="7 8" key="1">
    <citation type="submission" date="2020-09" db="EMBL/GenBank/DDBJ databases">
        <title>Novel species of Mucilaginibacter isolated from a glacier on the Tibetan Plateau.</title>
        <authorList>
            <person name="Liu Q."/>
            <person name="Xin Y.-H."/>
        </authorList>
    </citation>
    <scope>NUCLEOTIDE SEQUENCE [LARGE SCALE GENOMIC DNA]</scope>
    <source>
        <strain evidence="7 8">CGMCC 1.13878</strain>
    </source>
</reference>
<evidence type="ECO:0000256" key="4">
    <source>
        <dbReference type="ARBA" id="ARBA00023136"/>
    </source>
</evidence>
<dbReference type="Pfam" id="PF00924">
    <property type="entry name" value="MS_channel_2nd"/>
    <property type="match status" value="1"/>
</dbReference>
<keyword evidence="3 5" id="KW-1133">Transmembrane helix</keyword>
<sequence length="365" mass="42289">MNFRLIEISKQLPFWLWNSIIIAFVLLIGLLFKSIITFILGRYHKKDDIRYSFPHSILTHLSRPLNHFIPILTLQVLLPFIALKNTYIIFASRWLSIILIISFSHLLFKAFNVFEDYVYHLYDLNKSDNLKERKIRTQMQFIRQIIKVTVILIAASVILLTFDNVRKLGAGLLTGVGISGIIIGFAAQKSLGNLLAGFQIAFTQPIRIDDVLVVEGEWGRVEEITLTYVVLNIWDQRRLILPINYFIEKPFQNWTRSTSQILGTVFLHMDYAVPIDLLREALSKFLETNVLWDKRVGILQVTDSKEHTVELRALVSARNSSDAFDLRCMVREHLIKFVQNNFPGSLPTVRYRKTEGIHHNENLPI</sequence>
<keyword evidence="2 5" id="KW-0812">Transmembrane</keyword>
<evidence type="ECO:0000313" key="8">
    <source>
        <dbReference type="Proteomes" id="UP000618754"/>
    </source>
</evidence>
<evidence type="ECO:0000256" key="1">
    <source>
        <dbReference type="ARBA" id="ARBA00004370"/>
    </source>
</evidence>
<dbReference type="InterPro" id="IPR006685">
    <property type="entry name" value="MscS_channel_2nd"/>
</dbReference>
<keyword evidence="8" id="KW-1185">Reference proteome</keyword>
<gene>
    <name evidence="7" type="ORF">IDJ75_15715</name>
</gene>
<dbReference type="PANTHER" id="PTHR30566:SF25">
    <property type="entry name" value="INNER MEMBRANE PROTEIN"/>
    <property type="match status" value="1"/>
</dbReference>
<dbReference type="InterPro" id="IPR023408">
    <property type="entry name" value="MscS_beta-dom_sf"/>
</dbReference>
<dbReference type="PANTHER" id="PTHR30566">
    <property type="entry name" value="YNAI-RELATED MECHANOSENSITIVE ION CHANNEL"/>
    <property type="match status" value="1"/>
</dbReference>
<feature type="transmembrane region" description="Helical" evidence="5">
    <location>
        <begin position="168"/>
        <end position="187"/>
    </location>
</feature>
<organism evidence="7 8">
    <name type="scientific">Mucilaginibacter rigui</name>
    <dbReference type="NCBI Taxonomy" id="534635"/>
    <lineage>
        <taxon>Bacteria</taxon>
        <taxon>Pseudomonadati</taxon>
        <taxon>Bacteroidota</taxon>
        <taxon>Sphingobacteriia</taxon>
        <taxon>Sphingobacteriales</taxon>
        <taxon>Sphingobacteriaceae</taxon>
        <taxon>Mucilaginibacter</taxon>
    </lineage>
</organism>
<dbReference type="Gene3D" id="1.10.287.1260">
    <property type="match status" value="1"/>
</dbReference>
<comment type="caution">
    <text evidence="7">The sequence shown here is derived from an EMBL/GenBank/DDBJ whole genome shotgun (WGS) entry which is preliminary data.</text>
</comment>
<feature type="transmembrane region" description="Helical" evidence="5">
    <location>
        <begin position="141"/>
        <end position="162"/>
    </location>
</feature>
<evidence type="ECO:0000256" key="3">
    <source>
        <dbReference type="ARBA" id="ARBA00022989"/>
    </source>
</evidence>
<dbReference type="Proteomes" id="UP000618754">
    <property type="component" value="Unassembled WGS sequence"/>
</dbReference>
<protein>
    <submittedName>
        <fullName evidence="7">Mechanosensitive ion channel</fullName>
    </submittedName>
</protein>
<dbReference type="SUPFAM" id="SSF50182">
    <property type="entry name" value="Sm-like ribonucleoproteins"/>
    <property type="match status" value="1"/>
</dbReference>
<feature type="transmembrane region" description="Helical" evidence="5">
    <location>
        <begin position="20"/>
        <end position="43"/>
    </location>
</feature>
<evidence type="ECO:0000313" key="7">
    <source>
        <dbReference type="EMBL" id="MBD1386730.1"/>
    </source>
</evidence>
<name>A0ABR7XAU1_9SPHI</name>
<dbReference type="InterPro" id="IPR010920">
    <property type="entry name" value="LSM_dom_sf"/>
</dbReference>
<evidence type="ECO:0000259" key="6">
    <source>
        <dbReference type="Pfam" id="PF00924"/>
    </source>
</evidence>
<feature type="domain" description="Mechanosensitive ion channel MscS" evidence="6">
    <location>
        <begin position="190"/>
        <end position="256"/>
    </location>
</feature>
<dbReference type="Gene3D" id="2.30.30.60">
    <property type="match status" value="1"/>
</dbReference>
<accession>A0ABR7XAU1</accession>
<evidence type="ECO:0000256" key="2">
    <source>
        <dbReference type="ARBA" id="ARBA00022692"/>
    </source>
</evidence>
<feature type="transmembrane region" description="Helical" evidence="5">
    <location>
        <begin position="88"/>
        <end position="108"/>
    </location>
</feature>
<evidence type="ECO:0000256" key="5">
    <source>
        <dbReference type="SAM" id="Phobius"/>
    </source>
</evidence>
<comment type="subcellular location">
    <subcellularLocation>
        <location evidence="1">Membrane</location>
    </subcellularLocation>
</comment>
<dbReference type="EMBL" id="JACWMW010000003">
    <property type="protein sequence ID" value="MBD1386730.1"/>
    <property type="molecule type" value="Genomic_DNA"/>
</dbReference>
<keyword evidence="4 5" id="KW-0472">Membrane</keyword>